<dbReference type="InterPro" id="IPR010985">
    <property type="entry name" value="Ribbon_hlx_hlx"/>
</dbReference>
<comment type="caution">
    <text evidence="2">The sequence shown here is derived from an EMBL/GenBank/DDBJ whole genome shotgun (WGS) entry which is preliminary data.</text>
</comment>
<evidence type="ECO:0000313" key="2">
    <source>
        <dbReference type="EMBL" id="MEI2682693.1"/>
    </source>
</evidence>
<dbReference type="SUPFAM" id="SSF47598">
    <property type="entry name" value="Ribbon-helix-helix"/>
    <property type="match status" value="1"/>
</dbReference>
<dbReference type="InterPro" id="IPR013321">
    <property type="entry name" value="Arc_rbn_hlx_hlx"/>
</dbReference>
<dbReference type="EMBL" id="JBANEI010000009">
    <property type="protein sequence ID" value="MEI2682693.1"/>
    <property type="molecule type" value="Genomic_DNA"/>
</dbReference>
<feature type="coiled-coil region" evidence="1">
    <location>
        <begin position="62"/>
        <end position="89"/>
    </location>
</feature>
<proteinExistence type="predicted"/>
<protein>
    <recommendedName>
        <fullName evidence="4">Arc-like DNA binding dprotein</fullName>
    </recommendedName>
</protein>
<dbReference type="RefSeq" id="WP_336203277.1">
    <property type="nucleotide sequence ID" value="NZ_JBANEI010000009.1"/>
</dbReference>
<dbReference type="Gene3D" id="1.10.1220.10">
    <property type="entry name" value="Met repressor-like"/>
    <property type="match status" value="1"/>
</dbReference>
<evidence type="ECO:0000256" key="1">
    <source>
        <dbReference type="SAM" id="Coils"/>
    </source>
</evidence>
<accession>A0ABU8DGR3</accession>
<sequence length="135" mass="15036">MSRVTPYPLRLNADLRERLEKEAKDKNRSFNAELALRLELTVILEDETGHSLEYLPAFVSDLDRASEAIVSLNEKNKILTDQLRALQSEFSSSFAISGADRAGLALMKLKKAQAHIASGLAELESLIPEEKKKPT</sequence>
<organism evidence="2 3">
    <name type="scientific">Erwinia aphidicola</name>
    <dbReference type="NCBI Taxonomy" id="68334"/>
    <lineage>
        <taxon>Bacteria</taxon>
        <taxon>Pseudomonadati</taxon>
        <taxon>Pseudomonadota</taxon>
        <taxon>Gammaproteobacteria</taxon>
        <taxon>Enterobacterales</taxon>
        <taxon>Erwiniaceae</taxon>
        <taxon>Erwinia</taxon>
    </lineage>
</organism>
<name>A0ABU8DGR3_ERWAP</name>
<evidence type="ECO:0000313" key="3">
    <source>
        <dbReference type="Proteomes" id="UP001306592"/>
    </source>
</evidence>
<gene>
    <name evidence="2" type="ORF">V8N49_13635</name>
</gene>
<reference evidence="2 3" key="1">
    <citation type="submission" date="2024-02" db="EMBL/GenBank/DDBJ databases">
        <title>First report Erwinia aphidicola in onion in Chile.</title>
        <authorList>
            <person name="Valenzuela M."/>
            <person name="Pena M."/>
            <person name="Dutta B."/>
        </authorList>
    </citation>
    <scope>NUCLEOTIDE SEQUENCE [LARGE SCALE GENOMIC DNA]</scope>
    <source>
        <strain evidence="2 3">QCJ3A</strain>
    </source>
</reference>
<dbReference type="Proteomes" id="UP001306592">
    <property type="component" value="Unassembled WGS sequence"/>
</dbReference>
<evidence type="ECO:0008006" key="4">
    <source>
        <dbReference type="Google" id="ProtNLM"/>
    </source>
</evidence>
<keyword evidence="3" id="KW-1185">Reference proteome</keyword>
<keyword evidence="1" id="KW-0175">Coiled coil</keyword>